<dbReference type="AlphaFoldDB" id="F2AXZ7"/>
<name>F2AXZ7_RHOBT</name>
<reference evidence="1 2" key="1">
    <citation type="journal article" date="2013" name="Mar. Genomics">
        <title>Expression of sulfatases in Rhodopirellula baltica and the diversity of sulfatases in the genus Rhodopirellula.</title>
        <authorList>
            <person name="Wegner C.E."/>
            <person name="Richter-Heitmann T."/>
            <person name="Klindworth A."/>
            <person name="Klockow C."/>
            <person name="Richter M."/>
            <person name="Achstetter T."/>
            <person name="Glockner F.O."/>
            <person name="Harder J."/>
        </authorList>
    </citation>
    <scope>NUCLEOTIDE SEQUENCE [LARGE SCALE GENOMIC DNA]</scope>
    <source>
        <strain evidence="1 2">WH47</strain>
    </source>
</reference>
<comment type="caution">
    <text evidence="1">The sequence shown here is derived from an EMBL/GenBank/DDBJ whole genome shotgun (WGS) entry which is preliminary data.</text>
</comment>
<dbReference type="PATRIC" id="fig|991778.3.peg.4870"/>
<dbReference type="Proteomes" id="UP000006222">
    <property type="component" value="Unassembled WGS sequence"/>
</dbReference>
<evidence type="ECO:0000313" key="2">
    <source>
        <dbReference type="Proteomes" id="UP000006222"/>
    </source>
</evidence>
<evidence type="ECO:0000313" key="1">
    <source>
        <dbReference type="EMBL" id="EGF25449.1"/>
    </source>
</evidence>
<gene>
    <name evidence="1" type="ORF">RBWH47_04866</name>
</gene>
<proteinExistence type="predicted"/>
<protein>
    <submittedName>
        <fullName evidence="1">Uncharacterized protein</fullName>
    </submittedName>
</protein>
<accession>F2AXZ7</accession>
<dbReference type="EMBL" id="AFAR01000229">
    <property type="protein sequence ID" value="EGF25449.1"/>
    <property type="molecule type" value="Genomic_DNA"/>
</dbReference>
<organism evidence="1 2">
    <name type="scientific">Rhodopirellula baltica WH47</name>
    <dbReference type="NCBI Taxonomy" id="991778"/>
    <lineage>
        <taxon>Bacteria</taxon>
        <taxon>Pseudomonadati</taxon>
        <taxon>Planctomycetota</taxon>
        <taxon>Planctomycetia</taxon>
        <taxon>Pirellulales</taxon>
        <taxon>Pirellulaceae</taxon>
        <taxon>Rhodopirellula</taxon>
    </lineage>
</organism>
<sequence>METQVGSFWQPGFCASVDALSDPRTLGCASTTLVEGLLCVDPFDQ</sequence>